<dbReference type="EMBL" id="BPQI01000047">
    <property type="protein sequence ID" value="GJD55959.1"/>
    <property type="molecule type" value="Genomic_DNA"/>
</dbReference>
<sequence length="120" mass="11958">MALSFLLRASLVIGALSYLALERGRADPRAAAEAAAGAVSHAVTGAVTGAISGAAGAALAQSVAALPPETSARVAREALAGLVRRAGQTVPEVQDPPSSRDTLLAADRAPPWRGADAPPR</sequence>
<evidence type="ECO:0000313" key="3">
    <source>
        <dbReference type="EMBL" id="VUF11448.1"/>
    </source>
</evidence>
<accession>A0A564FUH9</accession>
<dbReference type="EMBL" id="CABFVH010000004">
    <property type="protein sequence ID" value="VUF11448.1"/>
    <property type="molecule type" value="Genomic_DNA"/>
</dbReference>
<organism evidence="3 4">
    <name type="scientific">Methylobacterium dankookense</name>
    <dbReference type="NCBI Taxonomy" id="560405"/>
    <lineage>
        <taxon>Bacteria</taxon>
        <taxon>Pseudomonadati</taxon>
        <taxon>Pseudomonadota</taxon>
        <taxon>Alphaproteobacteria</taxon>
        <taxon>Hyphomicrobiales</taxon>
        <taxon>Methylobacteriaceae</taxon>
        <taxon>Methylobacterium</taxon>
    </lineage>
</organism>
<evidence type="ECO:0000313" key="4">
    <source>
        <dbReference type="Proteomes" id="UP000401717"/>
    </source>
</evidence>
<evidence type="ECO:0000313" key="2">
    <source>
        <dbReference type="EMBL" id="GJD55959.1"/>
    </source>
</evidence>
<reference evidence="3 4" key="1">
    <citation type="submission" date="2019-06" db="EMBL/GenBank/DDBJ databases">
        <authorList>
            <person name="Rodrigo-Torres L."/>
            <person name="Arahal R. D."/>
            <person name="Lucena T."/>
        </authorList>
    </citation>
    <scope>NUCLEOTIDE SEQUENCE [LARGE SCALE GENOMIC DNA]</scope>
    <source>
        <strain evidence="3 4">SW08-7</strain>
    </source>
</reference>
<reference evidence="2" key="3">
    <citation type="submission" date="2021-08" db="EMBL/GenBank/DDBJ databases">
        <authorList>
            <person name="Tani A."/>
            <person name="Ola A."/>
            <person name="Ogura Y."/>
            <person name="Katsura K."/>
            <person name="Hayashi T."/>
        </authorList>
    </citation>
    <scope>NUCLEOTIDE SEQUENCE</scope>
    <source>
        <strain evidence="2">DSM 22415</strain>
    </source>
</reference>
<dbReference type="OrthoDB" id="7999744at2"/>
<evidence type="ECO:0000313" key="5">
    <source>
        <dbReference type="Proteomes" id="UP001055303"/>
    </source>
</evidence>
<dbReference type="Proteomes" id="UP001055303">
    <property type="component" value="Unassembled WGS sequence"/>
</dbReference>
<proteinExistence type="predicted"/>
<keyword evidence="5" id="KW-1185">Reference proteome</keyword>
<protein>
    <submittedName>
        <fullName evidence="3">Uncharacterized protein</fullName>
    </submittedName>
</protein>
<feature type="region of interest" description="Disordered" evidence="1">
    <location>
        <begin position="85"/>
        <end position="120"/>
    </location>
</feature>
<dbReference type="Proteomes" id="UP000401717">
    <property type="component" value="Unassembled WGS sequence"/>
</dbReference>
<gene>
    <name evidence="2" type="ORF">IFDJLNFL_1851</name>
    <name evidence="3" type="ORF">MTDSW087_01130</name>
</gene>
<dbReference type="RefSeq" id="WP_144761292.1">
    <property type="nucleotide sequence ID" value="NZ_BPQI01000047.1"/>
</dbReference>
<dbReference type="AlphaFoldDB" id="A0A564FUH9"/>
<name>A0A564FUH9_9HYPH</name>
<reference evidence="2" key="2">
    <citation type="journal article" date="2021" name="Front. Microbiol.">
        <title>Comprehensive Comparative Genomics and Phenotyping of Methylobacterium Species.</title>
        <authorList>
            <person name="Alessa O."/>
            <person name="Ogura Y."/>
            <person name="Fujitani Y."/>
            <person name="Takami H."/>
            <person name="Hayashi T."/>
            <person name="Sahin N."/>
            <person name="Tani A."/>
        </authorList>
    </citation>
    <scope>NUCLEOTIDE SEQUENCE</scope>
    <source>
        <strain evidence="2">DSM 22415</strain>
    </source>
</reference>
<evidence type="ECO:0000256" key="1">
    <source>
        <dbReference type="SAM" id="MobiDB-lite"/>
    </source>
</evidence>